<evidence type="ECO:0000256" key="1">
    <source>
        <dbReference type="ARBA" id="ARBA00012202"/>
    </source>
</evidence>
<evidence type="ECO:0000313" key="6">
    <source>
        <dbReference type="EMBL" id="CAI9595331.1"/>
    </source>
</evidence>
<organism evidence="6 7">
    <name type="scientific">Staurois parvus</name>
    <dbReference type="NCBI Taxonomy" id="386267"/>
    <lineage>
        <taxon>Eukaryota</taxon>
        <taxon>Metazoa</taxon>
        <taxon>Chordata</taxon>
        <taxon>Craniata</taxon>
        <taxon>Vertebrata</taxon>
        <taxon>Euteleostomi</taxon>
        <taxon>Amphibia</taxon>
        <taxon>Batrachia</taxon>
        <taxon>Anura</taxon>
        <taxon>Neobatrachia</taxon>
        <taxon>Ranoidea</taxon>
        <taxon>Ranidae</taxon>
        <taxon>Staurois</taxon>
    </lineage>
</organism>
<keyword evidence="2" id="KW-0547">Nucleotide-binding</keyword>
<keyword evidence="4" id="KW-0141">cGMP biosynthesis</keyword>
<dbReference type="PANTHER" id="PTHR11920:SF300">
    <property type="entry name" value="ATRIAL NATRIURETIC PEPTIDE RECEPTOR 1"/>
    <property type="match status" value="1"/>
</dbReference>
<sequence>MEKNLRRAGSKLTLSMRGSNYGSLLTMEGQFQVYAKTAYYKGNVVAVKYLNQKRIELTRKVLFELKYMRDVQNEHLTRFVGSCIDPPNICILTEYCPRGSLQDILENESITLDWMFRYSLINDIVKGMLFLHNSVIGSHGNLKSCNCVVDSRFVLKITDYGLASFRGVVDSEDSHAFFASKMEDLHSGDHWATCRGTSDWRQLKDDPPCATVTQM</sequence>
<feature type="non-terminal residue" evidence="6">
    <location>
        <position position="215"/>
    </location>
</feature>
<comment type="caution">
    <text evidence="6">The sequence shown here is derived from an EMBL/GenBank/DDBJ whole genome shotgun (WGS) entry which is preliminary data.</text>
</comment>
<dbReference type="InterPro" id="IPR050401">
    <property type="entry name" value="Cyclic_nucleotide_synthase"/>
</dbReference>
<name>A0ABN9FE72_9NEOB</name>
<evidence type="ECO:0000256" key="4">
    <source>
        <dbReference type="ARBA" id="ARBA00023293"/>
    </source>
</evidence>
<dbReference type="Proteomes" id="UP001162483">
    <property type="component" value="Unassembled WGS sequence"/>
</dbReference>
<feature type="domain" description="Protein kinase" evidence="5">
    <location>
        <begin position="10"/>
        <end position="215"/>
    </location>
</feature>
<reference evidence="6" key="1">
    <citation type="submission" date="2023-05" db="EMBL/GenBank/DDBJ databases">
        <authorList>
            <person name="Stuckert A."/>
        </authorList>
    </citation>
    <scope>NUCLEOTIDE SEQUENCE</scope>
</reference>
<proteinExistence type="predicted"/>
<dbReference type="EC" id="4.6.1.2" evidence="1"/>
<dbReference type="Pfam" id="PF07714">
    <property type="entry name" value="PK_Tyr_Ser-Thr"/>
    <property type="match status" value="1"/>
</dbReference>
<evidence type="ECO:0000259" key="5">
    <source>
        <dbReference type="PROSITE" id="PS50011"/>
    </source>
</evidence>
<dbReference type="InterPro" id="IPR001245">
    <property type="entry name" value="Ser-Thr/Tyr_kinase_cat_dom"/>
</dbReference>
<keyword evidence="3" id="KW-0456">Lyase</keyword>
<dbReference type="SUPFAM" id="SSF56112">
    <property type="entry name" value="Protein kinase-like (PK-like)"/>
    <property type="match status" value="1"/>
</dbReference>
<dbReference type="InterPro" id="IPR011009">
    <property type="entry name" value="Kinase-like_dom_sf"/>
</dbReference>
<protein>
    <recommendedName>
        <fullName evidence="1">guanylate cyclase</fullName>
        <ecNumber evidence="1">4.6.1.2</ecNumber>
    </recommendedName>
</protein>
<dbReference type="PROSITE" id="PS50011">
    <property type="entry name" value="PROTEIN_KINASE_DOM"/>
    <property type="match status" value="1"/>
</dbReference>
<keyword evidence="7" id="KW-1185">Reference proteome</keyword>
<dbReference type="EMBL" id="CATNWA010016780">
    <property type="protein sequence ID" value="CAI9595331.1"/>
    <property type="molecule type" value="Genomic_DNA"/>
</dbReference>
<gene>
    <name evidence="6" type="ORF">SPARVUS_LOCUS11876648</name>
</gene>
<evidence type="ECO:0000256" key="2">
    <source>
        <dbReference type="ARBA" id="ARBA00022741"/>
    </source>
</evidence>
<evidence type="ECO:0000313" key="7">
    <source>
        <dbReference type="Proteomes" id="UP001162483"/>
    </source>
</evidence>
<dbReference type="InterPro" id="IPR000719">
    <property type="entry name" value="Prot_kinase_dom"/>
</dbReference>
<dbReference type="PANTHER" id="PTHR11920">
    <property type="entry name" value="GUANYLYL CYCLASE"/>
    <property type="match status" value="1"/>
</dbReference>
<evidence type="ECO:0000256" key="3">
    <source>
        <dbReference type="ARBA" id="ARBA00023239"/>
    </source>
</evidence>
<accession>A0ABN9FE72</accession>
<dbReference type="Gene3D" id="1.10.510.10">
    <property type="entry name" value="Transferase(Phosphotransferase) domain 1"/>
    <property type="match status" value="1"/>
</dbReference>